<feature type="transmembrane region" description="Helical" evidence="2">
    <location>
        <begin position="286"/>
        <end position="312"/>
    </location>
</feature>
<comment type="caution">
    <text evidence="3">The sequence shown here is derived from an EMBL/GenBank/DDBJ whole genome shotgun (WGS) entry which is preliminary data.</text>
</comment>
<name>A0A8S0WRZ9_CYCAE</name>
<evidence type="ECO:0000313" key="4">
    <source>
        <dbReference type="Proteomes" id="UP000467700"/>
    </source>
</evidence>
<feature type="region of interest" description="Disordered" evidence="1">
    <location>
        <begin position="77"/>
        <end position="98"/>
    </location>
</feature>
<organism evidence="3 4">
    <name type="scientific">Cyclocybe aegerita</name>
    <name type="common">Black poplar mushroom</name>
    <name type="synonym">Agrocybe aegerita</name>
    <dbReference type="NCBI Taxonomy" id="1973307"/>
    <lineage>
        <taxon>Eukaryota</taxon>
        <taxon>Fungi</taxon>
        <taxon>Dikarya</taxon>
        <taxon>Basidiomycota</taxon>
        <taxon>Agaricomycotina</taxon>
        <taxon>Agaricomycetes</taxon>
        <taxon>Agaricomycetidae</taxon>
        <taxon>Agaricales</taxon>
        <taxon>Agaricineae</taxon>
        <taxon>Bolbitiaceae</taxon>
        <taxon>Cyclocybe</taxon>
    </lineage>
</organism>
<accession>A0A8S0WRZ9</accession>
<feature type="compositionally biased region" description="Low complexity" evidence="1">
    <location>
        <begin position="146"/>
        <end position="156"/>
    </location>
</feature>
<keyword evidence="2" id="KW-0472">Membrane</keyword>
<proteinExistence type="predicted"/>
<evidence type="ECO:0000256" key="2">
    <source>
        <dbReference type="SAM" id="Phobius"/>
    </source>
</evidence>
<reference evidence="3 4" key="1">
    <citation type="submission" date="2020-01" db="EMBL/GenBank/DDBJ databases">
        <authorList>
            <person name="Gupta K D."/>
        </authorList>
    </citation>
    <scope>NUCLEOTIDE SEQUENCE [LARGE SCALE GENOMIC DNA]</scope>
</reference>
<feature type="compositionally biased region" description="Polar residues" evidence="1">
    <location>
        <begin position="79"/>
        <end position="98"/>
    </location>
</feature>
<keyword evidence="2" id="KW-0812">Transmembrane</keyword>
<dbReference type="Proteomes" id="UP000467700">
    <property type="component" value="Unassembled WGS sequence"/>
</dbReference>
<evidence type="ECO:0000256" key="1">
    <source>
        <dbReference type="SAM" id="MobiDB-lite"/>
    </source>
</evidence>
<protein>
    <submittedName>
        <fullName evidence="3">Uncharacterized protein</fullName>
    </submittedName>
</protein>
<keyword evidence="4" id="KW-1185">Reference proteome</keyword>
<dbReference type="AlphaFoldDB" id="A0A8S0WRZ9"/>
<keyword evidence="2" id="KW-1133">Transmembrane helix</keyword>
<sequence>MALMQMVADAYSGAQVAWQEENRLRKGKGKENGADNVQDSGPNEAQKRVLDWLVHANYLPPSSLTPPCVEERVPKSTAAIASSPHSGSRQPRTVSLPSLSPKKIWTSLHERRRSLPTLVVSPPTPTEPLPVPFPERKKELNRHSWHSYSHPHSSLHAGLQTSQLTDTRTSNQSSGESRVNQPRPATRIAGYQANLLEHDRRVVLAKTGDSPNLAHTISKPEAATSLDVHQPPTFMSISAQQTAQTFPVPFPRLLPPKALISPPPSRFKEKQRLQAVEKDEERPVTLWTLFAITSLAYVVIFVLLAVFFLFGLCNLLGSSSGREDHD</sequence>
<feature type="region of interest" description="Disordered" evidence="1">
    <location>
        <begin position="142"/>
        <end position="185"/>
    </location>
</feature>
<feature type="compositionally biased region" description="Polar residues" evidence="1">
    <location>
        <begin position="159"/>
        <end position="180"/>
    </location>
</feature>
<gene>
    <name evidence="3" type="ORF">AAE3_LOCUS6236</name>
</gene>
<dbReference type="OrthoDB" id="3063096at2759"/>
<dbReference type="EMBL" id="CACVBS010000042">
    <property type="protein sequence ID" value="CAA7264012.1"/>
    <property type="molecule type" value="Genomic_DNA"/>
</dbReference>
<evidence type="ECO:0000313" key="3">
    <source>
        <dbReference type="EMBL" id="CAA7264012.1"/>
    </source>
</evidence>